<organism evidence="1 3">
    <name type="scientific">Clostridium beijerinckii</name>
    <name type="common">Clostridium MP</name>
    <dbReference type="NCBI Taxonomy" id="1520"/>
    <lineage>
        <taxon>Bacteria</taxon>
        <taxon>Bacillati</taxon>
        <taxon>Bacillota</taxon>
        <taxon>Clostridia</taxon>
        <taxon>Eubacteriales</taxon>
        <taxon>Clostridiaceae</taxon>
        <taxon>Clostridium</taxon>
    </lineage>
</organism>
<reference evidence="3" key="1">
    <citation type="submission" date="2014-12" db="EMBL/GenBank/DDBJ databases">
        <title>Genome sequence of Clostridium beijerinckii strain 59B.</title>
        <authorList>
            <person name="Little G.T."/>
            <person name="Minton N.P."/>
        </authorList>
    </citation>
    <scope>NUCLEOTIDE SEQUENCE [LARGE SCALE GENOMIC DNA]</scope>
    <source>
        <strain evidence="3">59B</strain>
    </source>
</reference>
<dbReference type="KEGG" id="cbei:LF65_02453"/>
<accession>A0A0B5QLB0</accession>
<dbReference type="STRING" id="1520.LF65_02453"/>
<evidence type="ECO:0000313" key="1">
    <source>
        <dbReference type="EMBL" id="AJG99036.1"/>
    </source>
</evidence>
<reference evidence="2" key="3">
    <citation type="submission" date="2020-05" db="EMBL/GenBank/DDBJ databases">
        <title>Genomic insights into acetone-butanol-ethanol (ABE) fermentation by sequencing solventogenic clostridia strains.</title>
        <authorList>
            <person name="Brown S."/>
        </authorList>
    </citation>
    <scope>NUCLEOTIDE SEQUENCE</scope>
    <source>
        <strain evidence="2">DJ126</strain>
    </source>
</reference>
<sequence>MSTLKNYEIYCEFTDRKVKVKENYILTCGKIFPIRCCYVLDDESNIKEIIHTCKYRDNGECILT</sequence>
<evidence type="ECO:0000313" key="3">
    <source>
        <dbReference type="Proteomes" id="UP000031866"/>
    </source>
</evidence>
<dbReference type="RefSeq" id="WP_041896323.1">
    <property type="nucleotide sequence ID" value="NZ_CP010086.2"/>
</dbReference>
<name>A0A0B5QLB0_CLOBE</name>
<dbReference type="AlphaFoldDB" id="A0A0B5QLB0"/>
<reference evidence="1" key="2">
    <citation type="submission" date="2016-02" db="EMBL/GenBank/DDBJ databases">
        <title>Genome sequence of Clostridium beijerinckii strain 59B.</title>
        <authorList>
            <person name="Little G.T."/>
            <person name="Minton N.P."/>
        </authorList>
    </citation>
    <scope>NUCLEOTIDE SEQUENCE</scope>
    <source>
        <strain evidence="1">NCIMB 14988</strain>
    </source>
</reference>
<dbReference type="Proteomes" id="UP000821656">
    <property type="component" value="Unassembled WGS sequence"/>
</dbReference>
<dbReference type="Proteomes" id="UP000031866">
    <property type="component" value="Chromosome"/>
</dbReference>
<evidence type="ECO:0000313" key="2">
    <source>
        <dbReference type="EMBL" id="NRV12134.1"/>
    </source>
</evidence>
<dbReference type="EMBL" id="JABSXK010000001">
    <property type="protein sequence ID" value="NRV12134.1"/>
    <property type="molecule type" value="Genomic_DNA"/>
</dbReference>
<proteinExistence type="predicted"/>
<gene>
    <name evidence="2" type="ORF">DFH45_005097</name>
    <name evidence="1" type="ORF">LF65_02453</name>
</gene>
<protein>
    <submittedName>
        <fullName evidence="1">Uncharacterized protein</fullName>
    </submittedName>
</protein>
<dbReference type="EMBL" id="CP010086">
    <property type="protein sequence ID" value="AJG99036.1"/>
    <property type="molecule type" value="Genomic_DNA"/>
</dbReference>